<dbReference type="EMBL" id="ACEC01000040">
    <property type="protein sequence ID" value="EEG31301.1"/>
    <property type="molecule type" value="Genomic_DNA"/>
</dbReference>
<dbReference type="HOGENOM" id="CLU_2988596_0_0_9"/>
<keyword evidence="2" id="KW-1185">Reference proteome</keyword>
<organism evidence="1 2">
    <name type="scientific">[Clostridium] methylpentosum DSM 5476</name>
    <dbReference type="NCBI Taxonomy" id="537013"/>
    <lineage>
        <taxon>Bacteria</taxon>
        <taxon>Bacillati</taxon>
        <taxon>Bacillota</taxon>
        <taxon>Clostridia</taxon>
        <taxon>Eubacteriales</taxon>
        <taxon>Oscillospiraceae</taxon>
        <taxon>Oscillospiraceae incertae sedis</taxon>
    </lineage>
</organism>
<evidence type="ECO:0000313" key="2">
    <source>
        <dbReference type="Proteomes" id="UP000003340"/>
    </source>
</evidence>
<dbReference type="AlphaFoldDB" id="C0EB81"/>
<name>C0EB81_9FIRM</name>
<dbReference type="Proteomes" id="UP000003340">
    <property type="component" value="Unassembled WGS sequence"/>
</dbReference>
<evidence type="ECO:0000313" key="1">
    <source>
        <dbReference type="EMBL" id="EEG31301.1"/>
    </source>
</evidence>
<dbReference type="STRING" id="537013.CLOSTMETH_01098"/>
<protein>
    <submittedName>
        <fullName evidence="1">Uncharacterized protein</fullName>
    </submittedName>
</protein>
<reference evidence="1 2" key="1">
    <citation type="submission" date="2009-01" db="EMBL/GenBank/DDBJ databases">
        <authorList>
            <person name="Fulton L."/>
            <person name="Clifton S."/>
            <person name="Fulton B."/>
            <person name="Xu J."/>
            <person name="Minx P."/>
            <person name="Pepin K.H."/>
            <person name="Johnson M."/>
            <person name="Bhonagiri V."/>
            <person name="Nash W.E."/>
            <person name="Mardis E.R."/>
            <person name="Wilson R.K."/>
        </authorList>
    </citation>
    <scope>NUCLEOTIDE SEQUENCE [LARGE SCALE GENOMIC DNA]</scope>
    <source>
        <strain evidence="1 2">DSM 5476</strain>
    </source>
</reference>
<accession>C0EB81</accession>
<gene>
    <name evidence="1" type="ORF">CLOSTMETH_01098</name>
</gene>
<proteinExistence type="predicted"/>
<sequence length="57" mass="6568">MEARVLSVIELKYQELSGPSGERVEHRSYYSLGGSFLAETTKKEGLPWKQPTENKRR</sequence>
<comment type="caution">
    <text evidence="1">The sequence shown here is derived from an EMBL/GenBank/DDBJ whole genome shotgun (WGS) entry which is preliminary data.</text>
</comment>
<reference evidence="1 2" key="2">
    <citation type="submission" date="2009-02" db="EMBL/GenBank/DDBJ databases">
        <title>Draft genome sequence of Clostridium methylpentosum (DSM 5476).</title>
        <authorList>
            <person name="Sudarsanam P."/>
            <person name="Ley R."/>
            <person name="Guruge J."/>
            <person name="Turnbaugh P.J."/>
            <person name="Mahowald M."/>
            <person name="Liep D."/>
            <person name="Gordon J."/>
        </authorList>
    </citation>
    <scope>NUCLEOTIDE SEQUENCE [LARGE SCALE GENOMIC DNA]</scope>
    <source>
        <strain evidence="1 2">DSM 5476</strain>
    </source>
</reference>